<dbReference type="AlphaFoldDB" id="A0A154IJD2"/>
<gene>
    <name evidence="1" type="ORF">A4A59_16915</name>
</gene>
<reference evidence="1" key="1">
    <citation type="submission" date="2016-03" db="EMBL/GenBank/DDBJ databases">
        <title>Microsymbionts genomes from the relict species Vavilovia formosa.</title>
        <authorList>
            <person name="Chirak E."/>
            <person name="Kimeklis A."/>
            <person name="Kopat V."/>
            <person name="Andronov E."/>
        </authorList>
    </citation>
    <scope>NUCLEOTIDE SEQUENCE [LARGE SCALE GENOMIC DNA]</scope>
    <source>
        <strain evidence="1">Vaf12</strain>
    </source>
</reference>
<dbReference type="EMBL" id="LVYU01000085">
    <property type="protein sequence ID" value="KZB00721.1"/>
    <property type="molecule type" value="Genomic_DNA"/>
</dbReference>
<protein>
    <submittedName>
        <fullName evidence="1">Uncharacterized protein</fullName>
    </submittedName>
</protein>
<proteinExistence type="predicted"/>
<sequence>MLSHVIGRQGPAPNIMKTVKVLKERKIADRTLLHLHGDDRSWRELAACLDRLDDHFWDLAAVVFTSEMKAQSSLILRQRKKSA</sequence>
<evidence type="ECO:0000313" key="1">
    <source>
        <dbReference type="EMBL" id="KZB00721.1"/>
    </source>
</evidence>
<accession>A0A154IJD2</accession>
<organism evidence="1">
    <name type="scientific">Rhizobium leguminosarum</name>
    <dbReference type="NCBI Taxonomy" id="384"/>
    <lineage>
        <taxon>Bacteria</taxon>
        <taxon>Pseudomonadati</taxon>
        <taxon>Pseudomonadota</taxon>
        <taxon>Alphaproteobacteria</taxon>
        <taxon>Hyphomicrobiales</taxon>
        <taxon>Rhizobiaceae</taxon>
        <taxon>Rhizobium/Agrobacterium group</taxon>
        <taxon>Rhizobium</taxon>
    </lineage>
</organism>
<comment type="caution">
    <text evidence="1">The sequence shown here is derived from an EMBL/GenBank/DDBJ whole genome shotgun (WGS) entry which is preliminary data.</text>
</comment>
<name>A0A154IJD2_RHILE</name>